<evidence type="ECO:0000313" key="1">
    <source>
        <dbReference type="EMBL" id="CAD8700407.1"/>
    </source>
</evidence>
<protein>
    <submittedName>
        <fullName evidence="1">Uncharacterized protein</fullName>
    </submittedName>
</protein>
<reference evidence="1" key="1">
    <citation type="submission" date="2021-01" db="EMBL/GenBank/DDBJ databases">
        <authorList>
            <person name="Corre E."/>
            <person name="Pelletier E."/>
            <person name="Niang G."/>
            <person name="Scheremetjew M."/>
            <person name="Finn R."/>
            <person name="Kale V."/>
            <person name="Holt S."/>
            <person name="Cochrane G."/>
            <person name="Meng A."/>
            <person name="Brown T."/>
            <person name="Cohen L."/>
        </authorList>
    </citation>
    <scope>NUCLEOTIDE SEQUENCE</scope>
    <source>
        <strain evidence="1">SL-175</strain>
    </source>
</reference>
<organism evidence="1">
    <name type="scientific">Mantoniella antarctica</name>
    <dbReference type="NCBI Taxonomy" id="81844"/>
    <lineage>
        <taxon>Eukaryota</taxon>
        <taxon>Viridiplantae</taxon>
        <taxon>Chlorophyta</taxon>
        <taxon>Mamiellophyceae</taxon>
        <taxon>Mamiellales</taxon>
        <taxon>Mamiellaceae</taxon>
        <taxon>Mantoniella</taxon>
    </lineage>
</organism>
<name>A0A7S0X5F8_9CHLO</name>
<gene>
    <name evidence="1" type="ORF">MANT1106_LOCUS3089</name>
</gene>
<dbReference type="EMBL" id="HBFC01005510">
    <property type="protein sequence ID" value="CAD8700407.1"/>
    <property type="molecule type" value="Transcribed_RNA"/>
</dbReference>
<proteinExistence type="predicted"/>
<accession>A0A7S0X5F8</accession>
<dbReference type="AlphaFoldDB" id="A0A7S0X5F8"/>
<sequence length="204" mass="22688">MVKTNPRRRRNKERTSGGGFRNILAVLDTTSPACDNSYADGASGEPNHRGLKRKAAGAVTGSCAAADGLSLSSPSVHGAPATAVELWTVQGSKRSKRQRAAWTLLRSEEPRELRDSVTAGEQPIPRTAQVVETKRREERYMGRRQSLQENRRQRTAAWRASLLLHQGGPRASCARGRRQQNPLPYLLGQQRYAMLHNGELWHEL</sequence>